<evidence type="ECO:0000259" key="5">
    <source>
        <dbReference type="Pfam" id="PF00139"/>
    </source>
</evidence>
<comment type="similarity">
    <text evidence="1">Belongs to the leguminous lectin family.</text>
</comment>
<dbReference type="OrthoDB" id="2019747at2759"/>
<dbReference type="GO" id="GO:0030246">
    <property type="term" value="F:carbohydrate binding"/>
    <property type="evidence" value="ECO:0007669"/>
    <property type="project" value="UniProtKB-KW"/>
</dbReference>
<accession>A0A068UDF7</accession>
<dbReference type="InterPro" id="IPR001220">
    <property type="entry name" value="Legume_lectin_dom"/>
</dbReference>
<evidence type="ECO:0000313" key="6">
    <source>
        <dbReference type="EMBL" id="CDP06531.1"/>
    </source>
</evidence>
<dbReference type="STRING" id="49390.A0A068UDF7"/>
<protein>
    <recommendedName>
        <fullName evidence="5">Legume lectin domain-containing protein</fullName>
    </recommendedName>
</protein>
<evidence type="ECO:0000256" key="1">
    <source>
        <dbReference type="ARBA" id="ARBA00007606"/>
    </source>
</evidence>
<dbReference type="PhylomeDB" id="A0A068UDF7"/>
<evidence type="ECO:0000313" key="7">
    <source>
        <dbReference type="Proteomes" id="UP000295252"/>
    </source>
</evidence>
<dbReference type="AlphaFoldDB" id="A0A068UDF7"/>
<dbReference type="PANTHER" id="PTHR32401">
    <property type="entry name" value="CONCANAVALIN A-LIKE LECTIN FAMILY PROTEIN"/>
    <property type="match status" value="1"/>
</dbReference>
<dbReference type="Proteomes" id="UP000295252">
    <property type="component" value="Chromosome VIII"/>
</dbReference>
<dbReference type="PANTHER" id="PTHR32401:SF16">
    <property type="entry name" value="CONCANAVALIN A-LIKE LECTIN FAMILY PROTEIN"/>
    <property type="match status" value="1"/>
</dbReference>
<keyword evidence="3" id="KW-0472">Membrane</keyword>
<evidence type="ECO:0000256" key="4">
    <source>
        <dbReference type="SAM" id="SignalP"/>
    </source>
</evidence>
<sequence length="352" mass="38574">MTSVSASRYLISIALLLLYFEIVYADFNVSFASEKVDKGPNFESLFAFYGDAKFVSGHDKSVQLSGSVAPSAGTVLYKEPIKLFERNSRKMVSFVMNFVFSLSSENGDGLAFAMSPMGNPVHVFNGGSSGVLAAGSKVKFLAVEFEPSRNNRYGDVNGNNVGVGLASLISVKISNFSSVNSSLSSGEKLQSWIDYEANSKRLEVRLAKLGEKKPLNPILFYPVDLSRMWDKAEVLFSLSSASGNSSHKCNLYSWSLTLRSIPNWMHSEPLDPAAFVERRKEPKVHEKSDCALRILAALMFGTGCGALGALLVLFIWTLLGYKRPVVPEDYVVRPVGFEYAKPIRDGKNQLGA</sequence>
<gene>
    <name evidence="6" type="ORF">GSCOC_T00023418001</name>
</gene>
<evidence type="ECO:0000256" key="2">
    <source>
        <dbReference type="ARBA" id="ARBA00022734"/>
    </source>
</evidence>
<dbReference type="Gramene" id="CDP06531">
    <property type="protein sequence ID" value="CDP06531"/>
    <property type="gene ID" value="GSCOC_T00023418001"/>
</dbReference>
<dbReference type="FunCoup" id="A0A068UDF7">
    <property type="interactions" value="1663"/>
</dbReference>
<dbReference type="Pfam" id="PF00139">
    <property type="entry name" value="Lectin_legB"/>
    <property type="match status" value="1"/>
</dbReference>
<dbReference type="InterPro" id="IPR050258">
    <property type="entry name" value="Leguminous_Lectin"/>
</dbReference>
<feature type="domain" description="Legume lectin" evidence="5">
    <location>
        <begin position="43"/>
        <end position="269"/>
    </location>
</feature>
<reference evidence="7" key="1">
    <citation type="journal article" date="2014" name="Science">
        <title>The coffee genome provides insight into the convergent evolution of caffeine biosynthesis.</title>
        <authorList>
            <person name="Denoeud F."/>
            <person name="Carretero-Paulet L."/>
            <person name="Dereeper A."/>
            <person name="Droc G."/>
            <person name="Guyot R."/>
            <person name="Pietrella M."/>
            <person name="Zheng C."/>
            <person name="Alberti A."/>
            <person name="Anthony F."/>
            <person name="Aprea G."/>
            <person name="Aury J.M."/>
            <person name="Bento P."/>
            <person name="Bernard M."/>
            <person name="Bocs S."/>
            <person name="Campa C."/>
            <person name="Cenci A."/>
            <person name="Combes M.C."/>
            <person name="Crouzillat D."/>
            <person name="Da Silva C."/>
            <person name="Daddiego L."/>
            <person name="De Bellis F."/>
            <person name="Dussert S."/>
            <person name="Garsmeur O."/>
            <person name="Gayraud T."/>
            <person name="Guignon V."/>
            <person name="Jahn K."/>
            <person name="Jamilloux V."/>
            <person name="Joet T."/>
            <person name="Labadie K."/>
            <person name="Lan T."/>
            <person name="Leclercq J."/>
            <person name="Lepelley M."/>
            <person name="Leroy T."/>
            <person name="Li L.T."/>
            <person name="Librado P."/>
            <person name="Lopez L."/>
            <person name="Munoz A."/>
            <person name="Noel B."/>
            <person name="Pallavicini A."/>
            <person name="Perrotta G."/>
            <person name="Poncet V."/>
            <person name="Pot D."/>
            <person name="Priyono X."/>
            <person name="Rigoreau M."/>
            <person name="Rouard M."/>
            <person name="Rozas J."/>
            <person name="Tranchant-Dubreuil C."/>
            <person name="VanBuren R."/>
            <person name="Zhang Q."/>
            <person name="Andrade A.C."/>
            <person name="Argout X."/>
            <person name="Bertrand B."/>
            <person name="de Kochko A."/>
            <person name="Graziosi G."/>
            <person name="Henry R.J."/>
            <person name="Jayarama X."/>
            <person name="Ming R."/>
            <person name="Nagai C."/>
            <person name="Rounsley S."/>
            <person name="Sankoff D."/>
            <person name="Giuliano G."/>
            <person name="Albert V.A."/>
            <person name="Wincker P."/>
            <person name="Lashermes P."/>
        </authorList>
    </citation>
    <scope>NUCLEOTIDE SEQUENCE [LARGE SCALE GENOMIC DNA]</scope>
    <source>
        <strain evidence="7">cv. DH200-94</strain>
    </source>
</reference>
<keyword evidence="4" id="KW-0732">Signal</keyword>
<dbReference type="Gene3D" id="2.60.120.200">
    <property type="match status" value="1"/>
</dbReference>
<name>A0A068UDF7_COFCA</name>
<proteinExistence type="inferred from homology"/>
<feature type="signal peptide" evidence="4">
    <location>
        <begin position="1"/>
        <end position="25"/>
    </location>
</feature>
<dbReference type="EMBL" id="HG739106">
    <property type="protein sequence ID" value="CDP06531.1"/>
    <property type="molecule type" value="Genomic_DNA"/>
</dbReference>
<feature type="chain" id="PRO_5001654796" description="Legume lectin domain-containing protein" evidence="4">
    <location>
        <begin position="26"/>
        <end position="352"/>
    </location>
</feature>
<organism evidence="6 7">
    <name type="scientific">Coffea canephora</name>
    <name type="common">Robusta coffee</name>
    <dbReference type="NCBI Taxonomy" id="49390"/>
    <lineage>
        <taxon>Eukaryota</taxon>
        <taxon>Viridiplantae</taxon>
        <taxon>Streptophyta</taxon>
        <taxon>Embryophyta</taxon>
        <taxon>Tracheophyta</taxon>
        <taxon>Spermatophyta</taxon>
        <taxon>Magnoliopsida</taxon>
        <taxon>eudicotyledons</taxon>
        <taxon>Gunneridae</taxon>
        <taxon>Pentapetalae</taxon>
        <taxon>asterids</taxon>
        <taxon>lamiids</taxon>
        <taxon>Gentianales</taxon>
        <taxon>Rubiaceae</taxon>
        <taxon>Ixoroideae</taxon>
        <taxon>Gardenieae complex</taxon>
        <taxon>Bertiereae - Coffeeae clade</taxon>
        <taxon>Coffeeae</taxon>
        <taxon>Coffea</taxon>
    </lineage>
</organism>
<evidence type="ECO:0000256" key="3">
    <source>
        <dbReference type="SAM" id="Phobius"/>
    </source>
</evidence>
<dbReference type="SUPFAM" id="SSF49899">
    <property type="entry name" value="Concanavalin A-like lectins/glucanases"/>
    <property type="match status" value="1"/>
</dbReference>
<keyword evidence="3" id="KW-1133">Transmembrane helix</keyword>
<dbReference type="OMA" id="WKGGEVM"/>
<keyword evidence="2" id="KW-0430">Lectin</keyword>
<dbReference type="InParanoid" id="A0A068UDF7"/>
<dbReference type="InterPro" id="IPR013320">
    <property type="entry name" value="ConA-like_dom_sf"/>
</dbReference>
<dbReference type="CDD" id="cd06899">
    <property type="entry name" value="lectin_legume_LecRK_Arcelin_ConA"/>
    <property type="match status" value="1"/>
</dbReference>
<keyword evidence="3" id="KW-0812">Transmembrane</keyword>
<keyword evidence="7" id="KW-1185">Reference proteome</keyword>
<feature type="transmembrane region" description="Helical" evidence="3">
    <location>
        <begin position="294"/>
        <end position="319"/>
    </location>
</feature>